<dbReference type="AlphaFoldDB" id="A0AAV4RIJ8"/>
<dbReference type="EMBL" id="BPLQ01006107">
    <property type="protein sequence ID" value="GIY20141.1"/>
    <property type="molecule type" value="Genomic_DNA"/>
</dbReference>
<dbReference type="Proteomes" id="UP001054837">
    <property type="component" value="Unassembled WGS sequence"/>
</dbReference>
<evidence type="ECO:0008006" key="3">
    <source>
        <dbReference type="Google" id="ProtNLM"/>
    </source>
</evidence>
<gene>
    <name evidence="1" type="ORF">CDAR_441171</name>
</gene>
<evidence type="ECO:0000313" key="2">
    <source>
        <dbReference type="Proteomes" id="UP001054837"/>
    </source>
</evidence>
<organism evidence="1 2">
    <name type="scientific">Caerostris darwini</name>
    <dbReference type="NCBI Taxonomy" id="1538125"/>
    <lineage>
        <taxon>Eukaryota</taxon>
        <taxon>Metazoa</taxon>
        <taxon>Ecdysozoa</taxon>
        <taxon>Arthropoda</taxon>
        <taxon>Chelicerata</taxon>
        <taxon>Arachnida</taxon>
        <taxon>Araneae</taxon>
        <taxon>Araneomorphae</taxon>
        <taxon>Entelegynae</taxon>
        <taxon>Araneoidea</taxon>
        <taxon>Araneidae</taxon>
        <taxon>Caerostris</taxon>
    </lineage>
</organism>
<proteinExistence type="predicted"/>
<evidence type="ECO:0000313" key="1">
    <source>
        <dbReference type="EMBL" id="GIY20141.1"/>
    </source>
</evidence>
<comment type="caution">
    <text evidence="1">The sequence shown here is derived from an EMBL/GenBank/DDBJ whole genome shotgun (WGS) entry which is preliminary data.</text>
</comment>
<reference evidence="1 2" key="1">
    <citation type="submission" date="2021-06" db="EMBL/GenBank/DDBJ databases">
        <title>Caerostris darwini draft genome.</title>
        <authorList>
            <person name="Kono N."/>
            <person name="Arakawa K."/>
        </authorList>
    </citation>
    <scope>NUCLEOTIDE SEQUENCE [LARGE SCALE GENOMIC DNA]</scope>
</reference>
<accession>A0AAV4RIJ8</accession>
<keyword evidence="2" id="KW-1185">Reference proteome</keyword>
<sequence>MASSPHPTHLEFLLSDNHEQVTEIYEGVVVAVVPLLKLLISEKKRHDFQFSRYGRDLKIDSPVDWHVKLGFRFKEAYFQTRDADPVWARKGQNVLP</sequence>
<name>A0AAV4RIJ8_9ARAC</name>
<protein>
    <recommendedName>
        <fullName evidence="3">Period</fullName>
    </recommendedName>
</protein>